<name>A0A6A6QBV0_9PEZI</name>
<dbReference type="Proteomes" id="UP000799750">
    <property type="component" value="Unassembled WGS sequence"/>
</dbReference>
<evidence type="ECO:0000313" key="3">
    <source>
        <dbReference type="EMBL" id="KAF2489621.1"/>
    </source>
</evidence>
<feature type="compositionally biased region" description="Polar residues" evidence="1">
    <location>
        <begin position="24"/>
        <end position="34"/>
    </location>
</feature>
<evidence type="ECO:0000256" key="2">
    <source>
        <dbReference type="SAM" id="Phobius"/>
    </source>
</evidence>
<dbReference type="AlphaFoldDB" id="A0A6A6QBV0"/>
<feature type="transmembrane region" description="Helical" evidence="2">
    <location>
        <begin position="87"/>
        <end position="110"/>
    </location>
</feature>
<proteinExistence type="predicted"/>
<reference evidence="3" key="1">
    <citation type="journal article" date="2020" name="Stud. Mycol.">
        <title>101 Dothideomycetes genomes: a test case for predicting lifestyles and emergence of pathogens.</title>
        <authorList>
            <person name="Haridas S."/>
            <person name="Albert R."/>
            <person name="Binder M."/>
            <person name="Bloem J."/>
            <person name="Labutti K."/>
            <person name="Salamov A."/>
            <person name="Andreopoulos B."/>
            <person name="Baker S."/>
            <person name="Barry K."/>
            <person name="Bills G."/>
            <person name="Bluhm B."/>
            <person name="Cannon C."/>
            <person name="Castanera R."/>
            <person name="Culley D."/>
            <person name="Daum C."/>
            <person name="Ezra D."/>
            <person name="Gonzalez J."/>
            <person name="Henrissat B."/>
            <person name="Kuo A."/>
            <person name="Liang C."/>
            <person name="Lipzen A."/>
            <person name="Lutzoni F."/>
            <person name="Magnuson J."/>
            <person name="Mondo S."/>
            <person name="Nolan M."/>
            <person name="Ohm R."/>
            <person name="Pangilinan J."/>
            <person name="Park H.-J."/>
            <person name="Ramirez L."/>
            <person name="Alfaro M."/>
            <person name="Sun H."/>
            <person name="Tritt A."/>
            <person name="Yoshinaga Y."/>
            <person name="Zwiers L.-H."/>
            <person name="Turgeon B."/>
            <person name="Goodwin S."/>
            <person name="Spatafora J."/>
            <person name="Crous P."/>
            <person name="Grigoriev I."/>
        </authorList>
    </citation>
    <scope>NUCLEOTIDE SEQUENCE</scope>
    <source>
        <strain evidence="3">CBS 269.34</strain>
    </source>
</reference>
<sequence length="322" mass="34565">MDFSNNPVPQDQALHQQPPHDQALQEQPPRNQPFQHHPAVGSPLPREPARTNRFSLVNVSGRAKAFIGNFYGNIINNPRRKSRRERIAVSIGIATLVIMILAAVLVPLFVHLSQPFHKPSAEQQSISTVSLWYTATFHDTPVPGSPGSAYVSASLLSTSSSDSSRKDVEPSSDTSRITILRSPAFVLAQTTSTPGSQTPPPDVVTIQPSTKETVFAAAVTSFPASQTSSDSPRTTSILFGATGPVKTYLWDGTTTFCTRWSGLGCPGDQCNSNTCLDPLPCWEGRCCTSGCVEGWECTGTCVSAMSCVTTNNDSTGVCRYTA</sequence>
<protein>
    <submittedName>
        <fullName evidence="3">Uncharacterized protein</fullName>
    </submittedName>
</protein>
<evidence type="ECO:0000313" key="4">
    <source>
        <dbReference type="Proteomes" id="UP000799750"/>
    </source>
</evidence>
<evidence type="ECO:0000256" key="1">
    <source>
        <dbReference type="SAM" id="MobiDB-lite"/>
    </source>
</evidence>
<keyword evidence="4" id="KW-1185">Reference proteome</keyword>
<gene>
    <name evidence="3" type="ORF">BU16DRAFT_161058</name>
</gene>
<keyword evidence="2" id="KW-1133">Transmembrane helix</keyword>
<dbReference type="EMBL" id="MU004198">
    <property type="protein sequence ID" value="KAF2489621.1"/>
    <property type="molecule type" value="Genomic_DNA"/>
</dbReference>
<feature type="region of interest" description="Disordered" evidence="1">
    <location>
        <begin position="1"/>
        <end position="48"/>
    </location>
</feature>
<feature type="compositionally biased region" description="Polar residues" evidence="1">
    <location>
        <begin position="1"/>
        <end position="15"/>
    </location>
</feature>
<dbReference type="OrthoDB" id="3945128at2759"/>
<organism evidence="3 4">
    <name type="scientific">Lophium mytilinum</name>
    <dbReference type="NCBI Taxonomy" id="390894"/>
    <lineage>
        <taxon>Eukaryota</taxon>
        <taxon>Fungi</taxon>
        <taxon>Dikarya</taxon>
        <taxon>Ascomycota</taxon>
        <taxon>Pezizomycotina</taxon>
        <taxon>Dothideomycetes</taxon>
        <taxon>Pleosporomycetidae</taxon>
        <taxon>Mytilinidiales</taxon>
        <taxon>Mytilinidiaceae</taxon>
        <taxon>Lophium</taxon>
    </lineage>
</organism>
<keyword evidence="2" id="KW-0812">Transmembrane</keyword>
<accession>A0A6A6QBV0</accession>
<keyword evidence="2" id="KW-0472">Membrane</keyword>